<accession>A0A7S1A142</accession>
<sequence length="195" mass="21897">MNHPADGPGCETPGVPWTSAALHEGLHPSCVSFPGWVSCLLTGFVLFFVLNVTDSASPSCEGSNGEVSGGWSLKPRRMILDDFPFREALRRRLCLLSFEPSRRRSRLRDSRCSLDFGRFARGSPSVLRFLSRLGLLSFDRLRAFFRLERDRLRFAVLRGIQRGGVWRLVAETEAHDSRRFPIPRSAPPAAVPPLF</sequence>
<evidence type="ECO:0000313" key="1">
    <source>
        <dbReference type="EMBL" id="CAD8839291.1"/>
    </source>
</evidence>
<proteinExistence type="predicted"/>
<organism evidence="1">
    <name type="scientific">Noctiluca scintillans</name>
    <name type="common">Sea sparkle</name>
    <name type="synonym">Red tide dinoflagellate</name>
    <dbReference type="NCBI Taxonomy" id="2966"/>
    <lineage>
        <taxon>Eukaryota</taxon>
        <taxon>Sar</taxon>
        <taxon>Alveolata</taxon>
        <taxon>Dinophyceae</taxon>
        <taxon>Noctilucales</taxon>
        <taxon>Noctilucaceae</taxon>
        <taxon>Noctiluca</taxon>
    </lineage>
</organism>
<name>A0A7S1A142_NOCSC</name>
<protein>
    <submittedName>
        <fullName evidence="1">Uncharacterized protein</fullName>
    </submittedName>
</protein>
<reference evidence="1" key="1">
    <citation type="submission" date="2021-01" db="EMBL/GenBank/DDBJ databases">
        <authorList>
            <person name="Corre E."/>
            <person name="Pelletier E."/>
            <person name="Niang G."/>
            <person name="Scheremetjew M."/>
            <person name="Finn R."/>
            <person name="Kale V."/>
            <person name="Holt S."/>
            <person name="Cochrane G."/>
            <person name="Meng A."/>
            <person name="Brown T."/>
            <person name="Cohen L."/>
        </authorList>
    </citation>
    <scope>NUCLEOTIDE SEQUENCE</scope>
</reference>
<dbReference type="EMBL" id="HBFQ01019456">
    <property type="protein sequence ID" value="CAD8839291.1"/>
    <property type="molecule type" value="Transcribed_RNA"/>
</dbReference>
<gene>
    <name evidence="1" type="ORF">NSCI0253_LOCUS13639</name>
</gene>
<dbReference type="AlphaFoldDB" id="A0A7S1A142"/>